<dbReference type="InterPro" id="IPR001714">
    <property type="entry name" value="Pept_M24_MAP"/>
</dbReference>
<dbReference type="EMBL" id="CAMXCT010001123">
    <property type="protein sequence ID" value="CAI3986987.1"/>
    <property type="molecule type" value="Genomic_DNA"/>
</dbReference>
<feature type="binding site" evidence="7">
    <location>
        <position position="261"/>
    </location>
    <ligand>
        <name>a divalent metal cation</name>
        <dbReference type="ChEBI" id="CHEBI:60240"/>
        <label>2</label>
        <note>catalytic</note>
    </ligand>
</feature>
<evidence type="ECO:0000256" key="7">
    <source>
        <dbReference type="HAMAP-Rule" id="MF_03174"/>
    </source>
</evidence>
<dbReference type="Pfam" id="PF00557">
    <property type="entry name" value="Peptidase_M24"/>
    <property type="match status" value="1"/>
</dbReference>
<dbReference type="GO" id="GO:0046872">
    <property type="term" value="F:metal ion binding"/>
    <property type="evidence" value="ECO:0007669"/>
    <property type="project" value="UniProtKB-UniRule"/>
</dbReference>
<dbReference type="CDD" id="cd01086">
    <property type="entry name" value="MetAP1"/>
    <property type="match status" value="1"/>
</dbReference>
<dbReference type="InterPro" id="IPR017853">
    <property type="entry name" value="GH"/>
</dbReference>
<feature type="binding site" evidence="7">
    <location>
        <position position="324"/>
    </location>
    <ligand>
        <name>a divalent metal cation</name>
        <dbReference type="ChEBI" id="CHEBI:60240"/>
        <label>2</label>
        <note>catalytic</note>
    </ligand>
</feature>
<dbReference type="NCBIfam" id="TIGR00500">
    <property type="entry name" value="met_pdase_I"/>
    <property type="match status" value="1"/>
</dbReference>
<feature type="binding site" evidence="7">
    <location>
        <position position="388"/>
    </location>
    <ligand>
        <name>a divalent metal cation</name>
        <dbReference type="ChEBI" id="CHEBI:60240"/>
        <label>2</label>
        <note>catalytic</note>
    </ligand>
</feature>
<feature type="chain" id="PRO_5043270201" description="Methionine aminopeptidase" evidence="10">
    <location>
        <begin position="18"/>
        <end position="1159"/>
    </location>
</feature>
<evidence type="ECO:0000256" key="8">
    <source>
        <dbReference type="RuleBase" id="RU003653"/>
    </source>
</evidence>
<reference evidence="13" key="2">
    <citation type="submission" date="2024-04" db="EMBL/GenBank/DDBJ databases">
        <authorList>
            <person name="Chen Y."/>
            <person name="Shah S."/>
            <person name="Dougan E. K."/>
            <person name="Thang M."/>
            <person name="Chan C."/>
        </authorList>
    </citation>
    <scope>NUCLEOTIDE SEQUENCE [LARGE SCALE GENOMIC DNA]</scope>
</reference>
<feature type="binding site" evidence="7">
    <location>
        <position position="356"/>
    </location>
    <ligand>
        <name>a divalent metal cation</name>
        <dbReference type="ChEBI" id="CHEBI:60240"/>
        <label>2</label>
        <note>catalytic</note>
    </ligand>
</feature>
<keyword evidence="5 7" id="KW-0378">Hydrolase</keyword>
<keyword evidence="4 7" id="KW-0479">Metal-binding</keyword>
<feature type="domain" description="Peptidase M24" evidence="11">
    <location>
        <begin position="168"/>
        <end position="395"/>
    </location>
</feature>
<keyword evidence="6" id="KW-0326">Glycosidase</keyword>
<keyword evidence="2 7" id="KW-0031">Aminopeptidase</keyword>
<dbReference type="Proteomes" id="UP001152797">
    <property type="component" value="Unassembled WGS sequence"/>
</dbReference>
<accession>A0A9P1C7K0</accession>
<dbReference type="AlphaFoldDB" id="A0A9P1C7K0"/>
<evidence type="ECO:0000313" key="14">
    <source>
        <dbReference type="Proteomes" id="UP001152797"/>
    </source>
</evidence>
<sequence>MRHWWVVLASQASQAFALPGDGLAQKPPMGYNSWNDLECRPSEEKLTAIAEKLKNLGFLELGYEYVVVDDCHLAARRKISIDPHIISPSAYPAMAIPWRLLARRAVASTVPARRNTPAVPLSNWTVPPAVAVPQHIPRPSYADDPQGRPRELLPEEFAEQKSPEMIGKMRSACGLAAEALALACEVAKVGVTTDEVDRRTSEFVISRGAYPVGINYYGFPRGLCASPNEVALHGVPNTRPLEEGDIINLDVTVYLNGAFGDCSAMVCVGDVDPAARFLVDATKQCLDEAVELVGPGLKLNQIGHFCHDFARKRGLHVVSQFCGHFIGSELHMLPNVSHVPNSLALELLPGMTFTIEPIFVEGSAEITDALEDGWTILSKNGDWSAQWEHTVLVTEGHAEDSGQLEEDERMKSLGDYLHKLGFKYGIYTDRGLKTCASRPASLGFEAQDGRLFASWDVDFVKNDGCVDPDCGDIMVGYPESGKCDDEGKKKTVEKYRRMAEALNSSGRPIAAGQSIQSAAGTRGLRALADSLALCSYASFLPGAEAAGQGGREAAAGRDPVGMTTEVVLATARAVDVRAQAASLPRAKGSAAESLLELQSSWAQKADRSEGPEMPASLLRSERRTAVVSEQGEISSDDGISIEDLLKDEVVKQEKAAEELMNVPKVVGCAGTEKGDVPHGFTFPENYPADPAWDVKSIWNSNKAGLYGPAVQNARYVAVTLAEQQPSGGYYYLVFGDELSDLGTKLNLPLSDCDFGDALGKFLKTGARPDSEPRALGNVSTSWNGTTWRVYENPVPRQVPSQKERTLFAPMNFPSLDAKPEHPKASEELAFTRPHSEEAKPKADPFVIKIKGLSAATTTPKATLHSDVQEIKETLQGLMEEIEALKVAGAAIAQKSDGRTTSYDEDEDVVDVKDLYLAGRLLPKKGHFQIDADGSSSIHEDGVNLRLDPGTSPSPLGGDNDLLVNLAGYSCSKFYGSLRITKERPVGAKGITFFTFQDEKNIGSVLVGRRTPKEFPFRYGLDPEISNISLRVHDHGTPDKDFFELEGYLSCKVDCSGRALDTDTGSCESLTDDRVRCEGAADPHGRPCQWNGASCFSIESGRCSRNTLCYQVLDGTNDCSGRSDYDSCTQRTDSSATLCGWKDKVPGLALDGGAVGSRMM</sequence>
<feature type="binding site" evidence="7">
    <location>
        <position position="388"/>
    </location>
    <ligand>
        <name>a divalent metal cation</name>
        <dbReference type="ChEBI" id="CHEBI:60240"/>
        <label>1</label>
    </ligand>
</feature>
<dbReference type="GO" id="GO:0004553">
    <property type="term" value="F:hydrolase activity, hydrolyzing O-glycosyl compounds"/>
    <property type="evidence" value="ECO:0007669"/>
    <property type="project" value="InterPro"/>
</dbReference>
<evidence type="ECO:0000256" key="5">
    <source>
        <dbReference type="ARBA" id="ARBA00022801"/>
    </source>
</evidence>
<dbReference type="EMBL" id="CAMXCT020001123">
    <property type="protein sequence ID" value="CAL1140362.1"/>
    <property type="molecule type" value="Genomic_DNA"/>
</dbReference>
<feature type="signal peptide" evidence="10">
    <location>
        <begin position="1"/>
        <end position="17"/>
    </location>
</feature>
<comment type="caution">
    <text evidence="12">The sequence shown here is derived from an EMBL/GenBank/DDBJ whole genome shotgun (WGS) entry which is preliminary data.</text>
</comment>
<evidence type="ECO:0000259" key="11">
    <source>
        <dbReference type="Pfam" id="PF00557"/>
    </source>
</evidence>
<keyword evidence="9" id="KW-0175">Coiled coil</keyword>
<comment type="similarity">
    <text evidence="7">Belongs to the peptidase M24A family. Methionine aminopeptidase type 1 subfamily.</text>
</comment>
<name>A0A9P1C7K0_9DINO</name>
<evidence type="ECO:0000313" key="13">
    <source>
        <dbReference type="EMBL" id="CAL1140362.1"/>
    </source>
</evidence>
<comment type="cofactor">
    <cofactor evidence="7">
        <name>Co(2+)</name>
        <dbReference type="ChEBI" id="CHEBI:48828"/>
    </cofactor>
    <cofactor evidence="7">
        <name>Zn(2+)</name>
        <dbReference type="ChEBI" id="CHEBI:29105"/>
    </cofactor>
    <cofactor evidence="7">
        <name>Mn(2+)</name>
        <dbReference type="ChEBI" id="CHEBI:29035"/>
    </cofactor>
    <cofactor evidence="7">
        <name>Fe(2+)</name>
        <dbReference type="ChEBI" id="CHEBI:29033"/>
    </cofactor>
    <text evidence="7">Binds 2 divalent metal cations per subunit. Has a high-affinity and a low affinity metal-binding site. The true nature of the physiological cofactor is under debate. The enzyme is active with cobalt, zinc, manganese or divalent iron ions. Most likely, methionine aminopeptidases function as mononuclear Fe(2+)-metalloproteases under physiological conditions, and the catalytically relevant metal-binding site has been assigned to the histidine-containing high-affinity site.</text>
</comment>
<organism evidence="12">
    <name type="scientific">Cladocopium goreaui</name>
    <dbReference type="NCBI Taxonomy" id="2562237"/>
    <lineage>
        <taxon>Eukaryota</taxon>
        <taxon>Sar</taxon>
        <taxon>Alveolata</taxon>
        <taxon>Dinophyceae</taxon>
        <taxon>Suessiales</taxon>
        <taxon>Symbiodiniaceae</taxon>
        <taxon>Cladocopium</taxon>
    </lineage>
</organism>
<dbReference type="InterPro" id="IPR002467">
    <property type="entry name" value="Pept_M24A_MAP1"/>
</dbReference>
<reference evidence="12" key="1">
    <citation type="submission" date="2022-10" db="EMBL/GenBank/DDBJ databases">
        <authorList>
            <person name="Chen Y."/>
            <person name="Dougan E. K."/>
            <person name="Chan C."/>
            <person name="Rhodes N."/>
            <person name="Thang M."/>
        </authorList>
    </citation>
    <scope>NUCLEOTIDE SEQUENCE</scope>
</reference>
<comment type="catalytic activity">
    <reaction evidence="7 8">
        <text>Release of N-terminal amino acids, preferentially methionine, from peptides and arylamides.</text>
        <dbReference type="EC" id="3.4.11.18"/>
    </reaction>
</comment>
<dbReference type="PANTHER" id="PTHR43330:SF8">
    <property type="entry name" value="METHIONINE AMINOPEPTIDASE 1D, MITOCHONDRIAL"/>
    <property type="match status" value="1"/>
</dbReference>
<dbReference type="HAMAP" id="MF_01974">
    <property type="entry name" value="MetAP_1"/>
    <property type="match status" value="1"/>
</dbReference>
<dbReference type="InterPro" id="IPR036005">
    <property type="entry name" value="Creatinase/aminopeptidase-like"/>
</dbReference>
<dbReference type="SUPFAM" id="SSF51445">
    <property type="entry name" value="(Trans)glycosidases"/>
    <property type="match status" value="2"/>
</dbReference>
<evidence type="ECO:0000256" key="4">
    <source>
        <dbReference type="ARBA" id="ARBA00022723"/>
    </source>
</evidence>
<keyword evidence="14" id="KW-1185">Reference proteome</keyword>
<proteinExistence type="inferred from homology"/>
<evidence type="ECO:0000256" key="9">
    <source>
        <dbReference type="SAM" id="Coils"/>
    </source>
</evidence>
<comment type="function">
    <text evidence="8">Cotranslationally removes the N-terminal methionine from nascent proteins. The N-terminal methionine is often cleaved when the second residue in the primary sequence is small and uncharged (Met-Ala-, Cys, Gly, Pro, Ser, Thr, or Val).</text>
</comment>
<evidence type="ECO:0000256" key="1">
    <source>
        <dbReference type="ARBA" id="ARBA00009743"/>
    </source>
</evidence>
<feature type="coiled-coil region" evidence="9">
    <location>
        <begin position="860"/>
        <end position="887"/>
    </location>
</feature>
<evidence type="ECO:0000256" key="3">
    <source>
        <dbReference type="ARBA" id="ARBA00022670"/>
    </source>
</evidence>
<keyword evidence="3 7" id="KW-0645">Protease</keyword>
<evidence type="ECO:0000256" key="6">
    <source>
        <dbReference type="ARBA" id="ARBA00023295"/>
    </source>
</evidence>
<feature type="binding site" evidence="7">
    <location>
        <position position="250"/>
    </location>
    <ligand>
        <name>a divalent metal cation</name>
        <dbReference type="ChEBI" id="CHEBI:60240"/>
        <label>1</label>
    </ligand>
</feature>
<dbReference type="Gene3D" id="3.90.230.10">
    <property type="entry name" value="Creatinase/methionine aminopeptidase superfamily"/>
    <property type="match status" value="1"/>
</dbReference>
<comment type="similarity">
    <text evidence="1">Belongs to the glycosyl hydrolase 27 family.</text>
</comment>
<dbReference type="EC" id="3.4.11.18" evidence="8"/>
<keyword evidence="10" id="KW-0732">Signal</keyword>
<dbReference type="PANTHER" id="PTHR43330">
    <property type="entry name" value="METHIONINE AMINOPEPTIDASE"/>
    <property type="match status" value="1"/>
</dbReference>
<dbReference type="EMBL" id="CAMXCT030001123">
    <property type="protein sequence ID" value="CAL4774299.1"/>
    <property type="molecule type" value="Genomic_DNA"/>
</dbReference>
<dbReference type="Gene3D" id="3.20.20.70">
    <property type="entry name" value="Aldolase class I"/>
    <property type="match status" value="1"/>
</dbReference>
<feature type="binding site" evidence="7">
    <location>
        <position position="331"/>
    </location>
    <ligand>
        <name>substrate</name>
    </ligand>
</feature>
<evidence type="ECO:0000313" key="12">
    <source>
        <dbReference type="EMBL" id="CAI3986987.1"/>
    </source>
</evidence>
<dbReference type="GO" id="GO:0004239">
    <property type="term" value="F:initiator methionyl aminopeptidase activity"/>
    <property type="evidence" value="ECO:0007669"/>
    <property type="project" value="UniProtKB-UniRule"/>
</dbReference>
<dbReference type="InterPro" id="IPR013785">
    <property type="entry name" value="Aldolase_TIM"/>
</dbReference>
<gene>
    <name evidence="12" type="ORF">C1SCF055_LOCUS14296</name>
</gene>
<dbReference type="InterPro" id="IPR000994">
    <property type="entry name" value="Pept_M24"/>
</dbReference>
<evidence type="ECO:0000256" key="10">
    <source>
        <dbReference type="SAM" id="SignalP"/>
    </source>
</evidence>
<dbReference type="SUPFAM" id="SSF55920">
    <property type="entry name" value="Creatinase/aminopeptidase"/>
    <property type="match status" value="1"/>
</dbReference>
<feature type="binding site" evidence="7">
    <location>
        <position position="233"/>
    </location>
    <ligand>
        <name>substrate</name>
    </ligand>
</feature>
<dbReference type="GO" id="GO:0006508">
    <property type="term" value="P:proteolysis"/>
    <property type="evidence" value="ECO:0007669"/>
    <property type="project" value="UniProtKB-KW"/>
</dbReference>
<dbReference type="Pfam" id="PF16499">
    <property type="entry name" value="Melibiase_2"/>
    <property type="match status" value="1"/>
</dbReference>
<evidence type="ECO:0000256" key="2">
    <source>
        <dbReference type="ARBA" id="ARBA00022438"/>
    </source>
</evidence>
<dbReference type="GO" id="GO:0070006">
    <property type="term" value="F:metalloaminopeptidase activity"/>
    <property type="evidence" value="ECO:0007669"/>
    <property type="project" value="UniProtKB-UniRule"/>
</dbReference>
<feature type="binding site" evidence="7">
    <location>
        <position position="261"/>
    </location>
    <ligand>
        <name>a divalent metal cation</name>
        <dbReference type="ChEBI" id="CHEBI:60240"/>
        <label>1</label>
    </ligand>
</feature>
<dbReference type="PRINTS" id="PR00599">
    <property type="entry name" value="MAPEPTIDASE"/>
</dbReference>
<dbReference type="GO" id="GO:0005975">
    <property type="term" value="P:carbohydrate metabolic process"/>
    <property type="evidence" value="ECO:0007669"/>
    <property type="project" value="InterPro"/>
</dbReference>
<protein>
    <recommendedName>
        <fullName evidence="8">Methionine aminopeptidase</fullName>
        <ecNumber evidence="8">3.4.11.18</ecNumber>
    </recommendedName>
</protein>
<dbReference type="InterPro" id="IPR002241">
    <property type="entry name" value="Glyco_hydro_27"/>
</dbReference>
<dbReference type="OrthoDB" id="3209743at2759"/>